<dbReference type="Pfam" id="PF03713">
    <property type="entry name" value="DUF305"/>
    <property type="match status" value="1"/>
</dbReference>
<dbReference type="Gene3D" id="1.20.1260.10">
    <property type="match status" value="1"/>
</dbReference>
<feature type="region of interest" description="Disordered" evidence="1">
    <location>
        <begin position="56"/>
        <end position="82"/>
    </location>
</feature>
<dbReference type="PANTHER" id="PTHR36933:SF1">
    <property type="entry name" value="SLL0788 PROTEIN"/>
    <property type="match status" value="1"/>
</dbReference>
<feature type="compositionally biased region" description="Low complexity" evidence="1">
    <location>
        <begin position="56"/>
        <end position="80"/>
    </location>
</feature>
<dbReference type="RefSeq" id="WP_091101122.1">
    <property type="nucleotide sequence ID" value="NZ_FOBF01000006.1"/>
</dbReference>
<evidence type="ECO:0000256" key="1">
    <source>
        <dbReference type="SAM" id="MobiDB-lite"/>
    </source>
</evidence>
<reference evidence="3 4" key="1">
    <citation type="submission" date="2016-10" db="EMBL/GenBank/DDBJ databases">
        <authorList>
            <person name="de Groot N.N."/>
        </authorList>
    </citation>
    <scope>NUCLEOTIDE SEQUENCE [LARGE SCALE GENOMIC DNA]</scope>
    <source>
        <strain evidence="3 4">DSM 43357</strain>
    </source>
</reference>
<feature type="region of interest" description="Disordered" evidence="1">
    <location>
        <begin position="1"/>
        <end position="26"/>
    </location>
</feature>
<dbReference type="OrthoDB" id="26872at2"/>
<dbReference type="Proteomes" id="UP000198953">
    <property type="component" value="Unassembled WGS sequence"/>
</dbReference>
<gene>
    <name evidence="3" type="ORF">SAMN05660976_03235</name>
</gene>
<evidence type="ECO:0000313" key="3">
    <source>
        <dbReference type="EMBL" id="SEL72797.1"/>
    </source>
</evidence>
<name>A0A1H7SMX7_9ACTN</name>
<dbReference type="InterPro" id="IPR005183">
    <property type="entry name" value="DUF305_CopM-like"/>
</dbReference>
<dbReference type="AlphaFoldDB" id="A0A1H7SMX7"/>
<proteinExistence type="predicted"/>
<dbReference type="EMBL" id="FOBF01000006">
    <property type="protein sequence ID" value="SEL72797.1"/>
    <property type="molecule type" value="Genomic_DNA"/>
</dbReference>
<feature type="domain" description="DUF305" evidence="2">
    <location>
        <begin position="90"/>
        <end position="234"/>
    </location>
</feature>
<organism evidence="3 4">
    <name type="scientific">Nonomuraea pusilla</name>
    <dbReference type="NCBI Taxonomy" id="46177"/>
    <lineage>
        <taxon>Bacteria</taxon>
        <taxon>Bacillati</taxon>
        <taxon>Actinomycetota</taxon>
        <taxon>Actinomycetes</taxon>
        <taxon>Streptosporangiales</taxon>
        <taxon>Streptosporangiaceae</taxon>
        <taxon>Nonomuraea</taxon>
    </lineage>
</organism>
<accession>A0A1H7SMX7</accession>
<evidence type="ECO:0000313" key="4">
    <source>
        <dbReference type="Proteomes" id="UP000198953"/>
    </source>
</evidence>
<dbReference type="STRING" id="46177.SAMN05660976_03235"/>
<dbReference type="InterPro" id="IPR012347">
    <property type="entry name" value="Ferritin-like"/>
</dbReference>
<dbReference type="PANTHER" id="PTHR36933">
    <property type="entry name" value="SLL0788 PROTEIN"/>
    <property type="match status" value="1"/>
</dbReference>
<evidence type="ECO:0000259" key="2">
    <source>
        <dbReference type="Pfam" id="PF03713"/>
    </source>
</evidence>
<keyword evidence="4" id="KW-1185">Reference proteome</keyword>
<feature type="compositionally biased region" description="Basic and acidic residues" evidence="1">
    <location>
        <begin position="1"/>
        <end position="11"/>
    </location>
</feature>
<protein>
    <submittedName>
        <fullName evidence="3">Uncharacterized conserved protein, DUF305 family</fullName>
    </submittedName>
</protein>
<sequence length="237" mass="24423">MSINRSTDRVTARATARATDRPSAQAGRAAVLRISSAIAAGAGALVLLTACGGSGTAAPAGESTPASAAATSPAAGTDAAQPSASFNDADVMFAQMMIPHHRQAVEMADLAATRAADPEVKKLAATIKAAQDPEIETMRGWLETWGRPESAGGAGHMGHGMPGMMSDADMDLLKKAKGAAFDEKFVQMMIAHHEGAIEMARTERAQGADAGAKKLADAIESAQQAEVEQMRAILDRL</sequence>